<dbReference type="AlphaFoldDB" id="A0A2H9T4B0"/>
<dbReference type="EMBL" id="NSIT01000283">
    <property type="protein sequence ID" value="PJE78042.1"/>
    <property type="molecule type" value="Genomic_DNA"/>
</dbReference>
<gene>
    <name evidence="1" type="ORF">CI610_03030</name>
</gene>
<organism evidence="1">
    <name type="scientific">invertebrate metagenome</name>
    <dbReference type="NCBI Taxonomy" id="1711999"/>
    <lineage>
        <taxon>unclassified sequences</taxon>
        <taxon>metagenomes</taxon>
        <taxon>organismal metagenomes</taxon>
    </lineage>
</organism>
<protein>
    <submittedName>
        <fullName evidence="1">Uncharacterized protein</fullName>
    </submittedName>
</protein>
<sequence>MMRKSRYTEAQIVKILKKVEAGRLVRRSVGNTAFLMLPITTGKPNTAALKRYPAYGFGKLFSLLRRWGYRWNHKSVYIIYCELRLNKQRRSKNVYPVETPNLYAVQR</sequence>
<proteinExistence type="predicted"/>
<dbReference type="PANTHER" id="PTHR47515">
    <property type="entry name" value="LOW CALCIUM RESPONSE LOCUS PROTEIN T"/>
    <property type="match status" value="1"/>
</dbReference>
<name>A0A2H9T4B0_9ZZZZ</name>
<accession>A0A2H9T4B0</accession>
<evidence type="ECO:0000313" key="1">
    <source>
        <dbReference type="EMBL" id="PJE78042.1"/>
    </source>
</evidence>
<dbReference type="PANTHER" id="PTHR47515:SF2">
    <property type="entry name" value="INTEGRASE CORE DOMAIN PROTEIN"/>
    <property type="match status" value="1"/>
</dbReference>
<comment type="caution">
    <text evidence="1">The sequence shown here is derived from an EMBL/GenBank/DDBJ whole genome shotgun (WGS) entry which is preliminary data.</text>
</comment>
<reference evidence="1" key="1">
    <citation type="journal article" date="2017" name="Appl. Environ. Microbiol.">
        <title>Molecular characterization of an Endozoicomonas-like organism causing infection in king scallop Pecten maximus L.</title>
        <authorList>
            <person name="Cano I."/>
            <person name="van Aerle R."/>
            <person name="Ross S."/>
            <person name="Verner-Jeffreys D.W."/>
            <person name="Paley R.K."/>
            <person name="Rimmer G."/>
            <person name="Ryder D."/>
            <person name="Hooper P."/>
            <person name="Stone D."/>
            <person name="Feist S.W."/>
        </authorList>
    </citation>
    <scope>NUCLEOTIDE SEQUENCE</scope>
</reference>